<dbReference type="AlphaFoldDB" id="A0A0N1FDP4"/>
<keyword evidence="1" id="KW-0812">Transmembrane</keyword>
<keyword evidence="3" id="KW-1185">Reference proteome</keyword>
<evidence type="ECO:0000313" key="2">
    <source>
        <dbReference type="EMBL" id="KPH77328.1"/>
    </source>
</evidence>
<dbReference type="Proteomes" id="UP000037822">
    <property type="component" value="Unassembled WGS sequence"/>
</dbReference>
<reference evidence="2 3" key="1">
    <citation type="submission" date="2015-07" db="EMBL/GenBank/DDBJ databases">
        <title>Whole genome sequencing of Bosea vaviloviae isolated from cave pool.</title>
        <authorList>
            <person name="Tan N.E.H."/>
            <person name="Lee Y.P."/>
            <person name="Gan H.M."/>
            <person name="Barton H."/>
            <person name="Savka M.A."/>
        </authorList>
    </citation>
    <scope>NUCLEOTIDE SEQUENCE [LARGE SCALE GENOMIC DNA]</scope>
    <source>
        <strain evidence="2 3">SD260</strain>
    </source>
</reference>
<protein>
    <submittedName>
        <fullName evidence="2">Uncharacterized protein</fullName>
    </submittedName>
</protein>
<keyword evidence="1" id="KW-0472">Membrane</keyword>
<organism evidence="2 3">
    <name type="scientific">Bosea vaviloviae</name>
    <dbReference type="NCBI Taxonomy" id="1526658"/>
    <lineage>
        <taxon>Bacteria</taxon>
        <taxon>Pseudomonadati</taxon>
        <taxon>Pseudomonadota</taxon>
        <taxon>Alphaproteobacteria</taxon>
        <taxon>Hyphomicrobiales</taxon>
        <taxon>Boseaceae</taxon>
        <taxon>Bosea</taxon>
    </lineage>
</organism>
<dbReference type="PATRIC" id="fig|1526658.3.peg.1648"/>
<keyword evidence="1" id="KW-1133">Transmembrane helix</keyword>
<name>A0A0N1FDP4_9HYPH</name>
<dbReference type="RefSeq" id="WP_054211304.1">
    <property type="nucleotide sequence ID" value="NZ_LGSZ01000060.1"/>
</dbReference>
<evidence type="ECO:0000313" key="3">
    <source>
        <dbReference type="Proteomes" id="UP000037822"/>
    </source>
</evidence>
<dbReference type="EMBL" id="LGSZ01000060">
    <property type="protein sequence ID" value="KPH77328.1"/>
    <property type="molecule type" value="Genomic_DNA"/>
</dbReference>
<comment type="caution">
    <text evidence="2">The sequence shown here is derived from an EMBL/GenBank/DDBJ whole genome shotgun (WGS) entry which is preliminary data.</text>
</comment>
<feature type="transmembrane region" description="Helical" evidence="1">
    <location>
        <begin position="6"/>
        <end position="31"/>
    </location>
</feature>
<sequence>MALAGIAWLAFGIVGWLGVGILGLFVLFVAVRVDLENDRPVGPQMTPGLYASRYGDEALASAREKAARRFDVAALMSATRLAMLAGACITAIGFGMLFLT</sequence>
<feature type="transmembrane region" description="Helical" evidence="1">
    <location>
        <begin position="78"/>
        <end position="99"/>
    </location>
</feature>
<proteinExistence type="predicted"/>
<evidence type="ECO:0000256" key="1">
    <source>
        <dbReference type="SAM" id="Phobius"/>
    </source>
</evidence>
<gene>
    <name evidence="2" type="ORF">AE618_22505</name>
</gene>
<accession>A0A0N1FDP4</accession>